<name>A0A6J4NW66_9ACTN</name>
<dbReference type="EMBL" id="CADCUW010000141">
    <property type="protein sequence ID" value="CAA9398966.1"/>
    <property type="molecule type" value="Genomic_DNA"/>
</dbReference>
<feature type="compositionally biased region" description="Basic and acidic residues" evidence="1">
    <location>
        <begin position="8"/>
        <end position="22"/>
    </location>
</feature>
<protein>
    <submittedName>
        <fullName evidence="2">Uncharacterized protein</fullName>
    </submittedName>
</protein>
<proteinExistence type="predicted"/>
<reference evidence="2" key="1">
    <citation type="submission" date="2020-02" db="EMBL/GenBank/DDBJ databases">
        <authorList>
            <person name="Meier V. D."/>
        </authorList>
    </citation>
    <scope>NUCLEOTIDE SEQUENCE</scope>
    <source>
        <strain evidence="2">AVDCRST_MAG01</strain>
    </source>
</reference>
<accession>A0A6J4NW66</accession>
<feature type="non-terminal residue" evidence="2">
    <location>
        <position position="35"/>
    </location>
</feature>
<feature type="region of interest" description="Disordered" evidence="1">
    <location>
        <begin position="1"/>
        <end position="35"/>
    </location>
</feature>
<feature type="non-terminal residue" evidence="2">
    <location>
        <position position="1"/>
    </location>
</feature>
<sequence length="35" mass="3793">RLLGSVLRRGDHREEADPRRLEALPLGGPASTPTV</sequence>
<evidence type="ECO:0000256" key="1">
    <source>
        <dbReference type="SAM" id="MobiDB-lite"/>
    </source>
</evidence>
<evidence type="ECO:0000313" key="2">
    <source>
        <dbReference type="EMBL" id="CAA9398966.1"/>
    </source>
</evidence>
<organism evidence="2">
    <name type="scientific">uncultured Rubrobacteraceae bacterium</name>
    <dbReference type="NCBI Taxonomy" id="349277"/>
    <lineage>
        <taxon>Bacteria</taxon>
        <taxon>Bacillati</taxon>
        <taxon>Actinomycetota</taxon>
        <taxon>Rubrobacteria</taxon>
        <taxon>Rubrobacterales</taxon>
        <taxon>Rubrobacteraceae</taxon>
        <taxon>environmental samples</taxon>
    </lineage>
</organism>
<dbReference type="AlphaFoldDB" id="A0A6J4NW66"/>
<gene>
    <name evidence="2" type="ORF">AVDCRST_MAG01-01-926</name>
</gene>